<dbReference type="FunFam" id="1.25.40.10:FF:000285">
    <property type="entry name" value="Pentatricopeptide repeat-containing protein, chloroplastic"/>
    <property type="match status" value="1"/>
</dbReference>
<dbReference type="AlphaFoldDB" id="A0AAQ3QB51"/>
<sequence>MSSLLSCSTASLVNPTSYNNKRGRKDSKNPTPSQRPPITIHKSNPPSTPLTPLLPRSPTPATLTRAQALDLLLADLQAALARGVPLDPSLFSSLLETCAQIRSLRNGQRLHRLIPAAFLRRSAGLSSKLVRLYAACGQMDEAHRVFDEMPQRNKMVAFPWNSLISGYAELGLYEDAMALYYQMEEEGVEPDEYTFPRVLKACAGIGSVRNGEAVHRHIVRSGFGRDVFVLNALVDMYSKCGDIQKARKIFDIITNRDSVSWNSMLMGYIRHGLLLEALDICRGMARTEVELDSITISAMLSSFSSRKKLGLEIHGWVLRRGLEQELSIANSMITMYSEQYRLDLARLIFESMPDKDLVSWNAMISAHRRNRQVLALFRQMEDAGVQPDQVTFVSLLSACANLGLVEDGKRLFSDMYRRFKIKPGMEHYGCMVNLLGRAGFVGEAYELISKSMPFDGGPTIWGALLFACSLHGEVELAEIASERLFELEADNEHNFELLMRIYSDVGRLEDVDKVKRLMKERGLESVSFL</sequence>
<proteinExistence type="predicted"/>
<dbReference type="GO" id="GO:0003723">
    <property type="term" value="F:RNA binding"/>
    <property type="evidence" value="ECO:0007669"/>
    <property type="project" value="InterPro"/>
</dbReference>
<feature type="compositionally biased region" description="Polar residues" evidence="3">
    <location>
        <begin position="1"/>
        <end position="20"/>
    </location>
</feature>
<dbReference type="InterPro" id="IPR046848">
    <property type="entry name" value="E_motif"/>
</dbReference>
<accession>A0AAQ3QB51</accession>
<evidence type="ECO:0000256" key="3">
    <source>
        <dbReference type="SAM" id="MobiDB-lite"/>
    </source>
</evidence>
<dbReference type="PANTHER" id="PTHR47926:SF515">
    <property type="entry name" value="UMP-CMP KINASE"/>
    <property type="match status" value="1"/>
</dbReference>
<dbReference type="SUPFAM" id="SSF48452">
    <property type="entry name" value="TPR-like"/>
    <property type="match status" value="1"/>
</dbReference>
<organism evidence="4 5">
    <name type="scientific">Canna indica</name>
    <name type="common">Indian-shot</name>
    <dbReference type="NCBI Taxonomy" id="4628"/>
    <lineage>
        <taxon>Eukaryota</taxon>
        <taxon>Viridiplantae</taxon>
        <taxon>Streptophyta</taxon>
        <taxon>Embryophyta</taxon>
        <taxon>Tracheophyta</taxon>
        <taxon>Spermatophyta</taxon>
        <taxon>Magnoliopsida</taxon>
        <taxon>Liliopsida</taxon>
        <taxon>Zingiberales</taxon>
        <taxon>Cannaceae</taxon>
        <taxon>Canna</taxon>
    </lineage>
</organism>
<keyword evidence="5" id="KW-1185">Reference proteome</keyword>
<dbReference type="GO" id="GO:0009451">
    <property type="term" value="P:RNA modification"/>
    <property type="evidence" value="ECO:0007669"/>
    <property type="project" value="InterPro"/>
</dbReference>
<dbReference type="Gene3D" id="1.25.40.10">
    <property type="entry name" value="Tetratricopeptide repeat domain"/>
    <property type="match status" value="3"/>
</dbReference>
<dbReference type="InterPro" id="IPR002885">
    <property type="entry name" value="PPR_rpt"/>
</dbReference>
<dbReference type="Pfam" id="PF01535">
    <property type="entry name" value="PPR"/>
    <property type="match status" value="3"/>
</dbReference>
<dbReference type="FunFam" id="1.25.40.10:FF:000729">
    <property type="entry name" value="Pentatricopeptide repeat-containing protein At4g25270, chloroplastic"/>
    <property type="match status" value="1"/>
</dbReference>
<feature type="repeat" description="PPR" evidence="2">
    <location>
        <begin position="226"/>
        <end position="256"/>
    </location>
</feature>
<dbReference type="InterPro" id="IPR046960">
    <property type="entry name" value="PPR_At4g14850-like_plant"/>
</dbReference>
<evidence type="ECO:0000256" key="2">
    <source>
        <dbReference type="PROSITE-ProRule" id="PRU00708"/>
    </source>
</evidence>
<dbReference type="PROSITE" id="PS51375">
    <property type="entry name" value="PPR"/>
    <property type="match status" value="5"/>
</dbReference>
<reference evidence="4 5" key="1">
    <citation type="submission" date="2023-10" db="EMBL/GenBank/DDBJ databases">
        <title>Chromosome-scale genome assembly provides insights into flower coloration mechanisms of Canna indica.</title>
        <authorList>
            <person name="Li C."/>
        </authorList>
    </citation>
    <scope>NUCLEOTIDE SEQUENCE [LARGE SCALE GENOMIC DNA]</scope>
    <source>
        <tissue evidence="4">Flower</tissue>
    </source>
</reference>
<evidence type="ECO:0000313" key="4">
    <source>
        <dbReference type="EMBL" id="WOL04289.1"/>
    </source>
</evidence>
<gene>
    <name evidence="4" type="ORF">Cni_G13010</name>
</gene>
<dbReference type="Pfam" id="PF20431">
    <property type="entry name" value="E_motif"/>
    <property type="match status" value="1"/>
</dbReference>
<dbReference type="InterPro" id="IPR011990">
    <property type="entry name" value="TPR-like_helical_dom_sf"/>
</dbReference>
<feature type="compositionally biased region" description="Low complexity" evidence="3">
    <location>
        <begin position="50"/>
        <end position="59"/>
    </location>
</feature>
<dbReference type="EMBL" id="CP136893">
    <property type="protein sequence ID" value="WOL04289.1"/>
    <property type="molecule type" value="Genomic_DNA"/>
</dbReference>
<dbReference type="Pfam" id="PF13041">
    <property type="entry name" value="PPR_2"/>
    <property type="match status" value="3"/>
</dbReference>
<evidence type="ECO:0000313" key="5">
    <source>
        <dbReference type="Proteomes" id="UP001327560"/>
    </source>
</evidence>
<keyword evidence="1" id="KW-0677">Repeat</keyword>
<dbReference type="PANTHER" id="PTHR47926">
    <property type="entry name" value="PENTATRICOPEPTIDE REPEAT-CONTAINING PROTEIN"/>
    <property type="match status" value="1"/>
</dbReference>
<dbReference type="Proteomes" id="UP001327560">
    <property type="component" value="Chromosome 4"/>
</dbReference>
<feature type="region of interest" description="Disordered" evidence="3">
    <location>
        <begin position="1"/>
        <end position="59"/>
    </location>
</feature>
<protein>
    <submittedName>
        <fullName evidence="4">Pentatricopeptide repeat-containing protein</fullName>
    </submittedName>
</protein>
<name>A0AAQ3QB51_9LILI</name>
<feature type="repeat" description="PPR" evidence="2">
    <location>
        <begin position="257"/>
        <end position="291"/>
    </location>
</feature>
<feature type="repeat" description="PPR" evidence="2">
    <location>
        <begin position="388"/>
        <end position="423"/>
    </location>
</feature>
<evidence type="ECO:0000256" key="1">
    <source>
        <dbReference type="ARBA" id="ARBA00022737"/>
    </source>
</evidence>
<dbReference type="NCBIfam" id="TIGR00756">
    <property type="entry name" value="PPR"/>
    <property type="match status" value="4"/>
</dbReference>
<feature type="repeat" description="PPR" evidence="2">
    <location>
        <begin position="156"/>
        <end position="190"/>
    </location>
</feature>
<feature type="repeat" description="PPR" evidence="2">
    <location>
        <begin position="491"/>
        <end position="525"/>
    </location>
</feature>
<dbReference type="FunFam" id="1.25.40.10:FF:001788">
    <property type="entry name" value="Pentatricopeptide repeat-containing protein At4g25270, chloroplastic"/>
    <property type="match status" value="1"/>
</dbReference>